<dbReference type="RefSeq" id="WP_091006819.1">
    <property type="nucleotide sequence ID" value="NZ_CP041743.1"/>
</dbReference>
<dbReference type="OrthoDB" id="6287017at2"/>
<dbReference type="InterPro" id="IPR022261">
    <property type="entry name" value="RNP_Burkhold"/>
</dbReference>
<protein>
    <submittedName>
        <fullName evidence="1">Ribosomal natural product, two-chain TOMM family</fullName>
    </submittedName>
</protein>
<dbReference type="AlphaFoldDB" id="A0A1I3DNL8"/>
<dbReference type="EMBL" id="FOQU01000001">
    <property type="protein sequence ID" value="SFH88330.1"/>
    <property type="molecule type" value="Genomic_DNA"/>
</dbReference>
<dbReference type="SUPFAM" id="SSF56209">
    <property type="entry name" value="Nitrile hydratase alpha chain"/>
    <property type="match status" value="1"/>
</dbReference>
<dbReference type="NCBIfam" id="TIGR03795">
    <property type="entry name" value="RNP_Burkhold"/>
    <property type="match status" value="1"/>
</dbReference>
<evidence type="ECO:0000313" key="2">
    <source>
        <dbReference type="Proteomes" id="UP000199548"/>
    </source>
</evidence>
<keyword evidence="2" id="KW-1185">Reference proteome</keyword>
<dbReference type="GO" id="GO:0003824">
    <property type="term" value="F:catalytic activity"/>
    <property type="evidence" value="ECO:0007669"/>
    <property type="project" value="InterPro"/>
</dbReference>
<reference evidence="1 2" key="1">
    <citation type="submission" date="2016-10" db="EMBL/GenBank/DDBJ databases">
        <authorList>
            <person name="de Groot N.N."/>
        </authorList>
    </citation>
    <scope>NUCLEOTIDE SEQUENCE [LARGE SCALE GENOMIC DNA]</scope>
    <source>
        <strain evidence="1 2">LMG 23650</strain>
    </source>
</reference>
<accession>A0A1I3DNL8</accession>
<gene>
    <name evidence="1" type="ORF">SAMN05192543_101434</name>
</gene>
<dbReference type="GO" id="GO:0046914">
    <property type="term" value="F:transition metal ion binding"/>
    <property type="evidence" value="ECO:0007669"/>
    <property type="project" value="InterPro"/>
</dbReference>
<evidence type="ECO:0000313" key="1">
    <source>
        <dbReference type="EMBL" id="SFH88330.1"/>
    </source>
</evidence>
<organism evidence="1 2">
    <name type="scientific">Paraburkholderia megapolitana</name>
    <dbReference type="NCBI Taxonomy" id="420953"/>
    <lineage>
        <taxon>Bacteria</taxon>
        <taxon>Pseudomonadati</taxon>
        <taxon>Pseudomonadota</taxon>
        <taxon>Betaproteobacteria</taxon>
        <taxon>Burkholderiales</taxon>
        <taxon>Burkholderiaceae</taxon>
        <taxon>Paraburkholderia</taxon>
    </lineage>
</organism>
<dbReference type="InterPro" id="IPR036648">
    <property type="entry name" value="CN_Hdrase_a/SCN_Hdrase_g_sf"/>
</dbReference>
<proteinExistence type="predicted"/>
<dbReference type="Proteomes" id="UP000199548">
    <property type="component" value="Unassembled WGS sequence"/>
</dbReference>
<name>A0A1I3DNL8_9BURK</name>
<sequence length="117" mass="13133">MALNNTVPTLESMLEFQEVYLRAIALSWQDAEFRTALLANPTDALGRYFDYQCPWLLDLRVTAAGPEFGWNPATQRWRLPQNAMTFGVPARPQPAVEEAVALSVYNDAGPSYLFTCC</sequence>
<dbReference type="STRING" id="420953.SAMN05192543_101434"/>